<evidence type="ECO:0000313" key="2">
    <source>
        <dbReference type="Proteomes" id="UP000499080"/>
    </source>
</evidence>
<organism evidence="1 2">
    <name type="scientific">Araneus ventricosus</name>
    <name type="common">Orbweaver spider</name>
    <name type="synonym">Epeira ventricosa</name>
    <dbReference type="NCBI Taxonomy" id="182803"/>
    <lineage>
        <taxon>Eukaryota</taxon>
        <taxon>Metazoa</taxon>
        <taxon>Ecdysozoa</taxon>
        <taxon>Arthropoda</taxon>
        <taxon>Chelicerata</taxon>
        <taxon>Arachnida</taxon>
        <taxon>Araneae</taxon>
        <taxon>Araneomorphae</taxon>
        <taxon>Entelegynae</taxon>
        <taxon>Araneoidea</taxon>
        <taxon>Araneidae</taxon>
        <taxon>Araneus</taxon>
    </lineage>
</organism>
<dbReference type="AlphaFoldDB" id="A0A4Y2B2M0"/>
<evidence type="ECO:0000313" key="1">
    <source>
        <dbReference type="EMBL" id="GBL86238.1"/>
    </source>
</evidence>
<sequence length="157" mass="18449">MSYTMRAVTASTGDKQWTWNSYPKNGAMYGRKGNYKVVEHHRFSTKIHLMGVNTKNRILRTHISLFAISETVTSQNMDEKRNIIFRTKMTLENFFLWGYLKQQVYTISSPKLQGLRRRIAVACARVTRKILKNVEQEILTKIRMYIIPDGEQFELPK</sequence>
<dbReference type="EMBL" id="BGPR01000047">
    <property type="protein sequence ID" value="GBL86238.1"/>
    <property type="molecule type" value="Genomic_DNA"/>
</dbReference>
<proteinExistence type="predicted"/>
<dbReference type="Proteomes" id="UP000499080">
    <property type="component" value="Unassembled WGS sequence"/>
</dbReference>
<gene>
    <name evidence="1" type="ORF">AVEN_131971_1</name>
</gene>
<protein>
    <submittedName>
        <fullName evidence="1">Uncharacterized protein</fullName>
    </submittedName>
</protein>
<reference evidence="1 2" key="1">
    <citation type="journal article" date="2019" name="Sci. Rep.">
        <title>Orb-weaving spider Araneus ventricosus genome elucidates the spidroin gene catalogue.</title>
        <authorList>
            <person name="Kono N."/>
            <person name="Nakamura H."/>
            <person name="Ohtoshi R."/>
            <person name="Moran D.A.P."/>
            <person name="Shinohara A."/>
            <person name="Yoshida Y."/>
            <person name="Fujiwara M."/>
            <person name="Mori M."/>
            <person name="Tomita M."/>
            <person name="Arakawa K."/>
        </authorList>
    </citation>
    <scope>NUCLEOTIDE SEQUENCE [LARGE SCALE GENOMIC DNA]</scope>
</reference>
<keyword evidence="2" id="KW-1185">Reference proteome</keyword>
<comment type="caution">
    <text evidence="1">The sequence shown here is derived from an EMBL/GenBank/DDBJ whole genome shotgun (WGS) entry which is preliminary data.</text>
</comment>
<name>A0A4Y2B2M0_ARAVE</name>
<accession>A0A4Y2B2M0</accession>